<reference evidence="2 3" key="1">
    <citation type="submission" date="2023-11" db="EMBL/GenBank/DDBJ databases">
        <authorList>
            <person name="Ouyang M.-Y."/>
        </authorList>
    </citation>
    <scope>NUCLEOTIDE SEQUENCE [LARGE SCALE GENOMIC DNA]</scope>
    <source>
        <strain evidence="2 3">OY6</strain>
    </source>
</reference>
<protein>
    <recommendedName>
        <fullName evidence="1">Glucosyltransferase 3-like C-terminal domain-containing protein</fullName>
    </recommendedName>
</protein>
<dbReference type="Gene3D" id="3.40.50.2000">
    <property type="entry name" value="Glycogen Phosphorylase B"/>
    <property type="match status" value="1"/>
</dbReference>
<gene>
    <name evidence="2" type="ORF">QLH52_02625</name>
</gene>
<dbReference type="InterPro" id="IPR058592">
    <property type="entry name" value="Gtf3_C"/>
</dbReference>
<accession>A0ABU4UAZ7</accession>
<dbReference type="Pfam" id="PF26337">
    <property type="entry name" value="Gtf3_C"/>
    <property type="match status" value="1"/>
</dbReference>
<comment type="caution">
    <text evidence="2">The sequence shown here is derived from an EMBL/GenBank/DDBJ whole genome shotgun (WGS) entry which is preliminary data.</text>
</comment>
<dbReference type="EMBL" id="JAXARY010000001">
    <property type="protein sequence ID" value="MDX8126162.1"/>
    <property type="molecule type" value="Genomic_DNA"/>
</dbReference>
<proteinExistence type="predicted"/>
<evidence type="ECO:0000259" key="1">
    <source>
        <dbReference type="Pfam" id="PF26337"/>
    </source>
</evidence>
<dbReference type="Proteomes" id="UP001284537">
    <property type="component" value="Unassembled WGS sequence"/>
</dbReference>
<feature type="domain" description="Glucosyltransferase 3-like C-terminal" evidence="1">
    <location>
        <begin position="405"/>
        <end position="520"/>
    </location>
</feature>
<dbReference type="RefSeq" id="WP_319960452.1">
    <property type="nucleotide sequence ID" value="NZ_JAXARY010000001.1"/>
</dbReference>
<name>A0ABU4UAZ7_9GAMM</name>
<evidence type="ECO:0000313" key="2">
    <source>
        <dbReference type="EMBL" id="MDX8126162.1"/>
    </source>
</evidence>
<evidence type="ECO:0000313" key="3">
    <source>
        <dbReference type="Proteomes" id="UP001284537"/>
    </source>
</evidence>
<keyword evidence="3" id="KW-1185">Reference proteome</keyword>
<organism evidence="2 3">
    <name type="scientific">Methylomonas defluvii</name>
    <dbReference type="NCBI Taxonomy" id="3045149"/>
    <lineage>
        <taxon>Bacteria</taxon>
        <taxon>Pseudomonadati</taxon>
        <taxon>Pseudomonadota</taxon>
        <taxon>Gammaproteobacteria</taxon>
        <taxon>Methylococcales</taxon>
        <taxon>Methylococcaceae</taxon>
        <taxon>Methylomonas</taxon>
    </lineage>
</organism>
<sequence>MNLSDALTDTAVLRTAALAALGDGWREMLNGESFNHAVYAQALITVLRQYLPSGTVAIRGISPVTGLLCEQLADLPYRVAIDPLDNSTNRRQYCGVPLQRGRTADAVLNALVANKANATEAGVLGIDNPDVELAYALLLNQHRRDLAERLNQRLAATAPVVLFVAKNAYYNQLRMSVSLRRQGFYTLAVTFNPDLRDHKAGYFDEILSTDLLSFLLWLKGASGAVIHTQGWLFRYHIPVLIDAFLPSSCRQFVELMDLNSFFFAPDDLPQLLPYMRQTWGDGVDAMQKVQLACETYLVNHVDGVVYQGSSRIVDLFDGARRRMRWLQFLCYPLPEFCVTANAERPIPEQPRLVFAGGVPPINSKHPAELFGDAQLVDTVETIISQGLVLDVYNNPLKIAEEDYANVYAAHLTLAEQYPNYRFLKGELPERIAQIISTYDLGLIVYDYSDELLVGPEHFKTLIPAKLFMYLEAGLPVLVSRRAEATAEFVEQHRCGVAISSAQLHDLPNFLQGLDWRELREGVLAAREYLCMDKQIQRLIAFYQLCGQQRNALLADSVC</sequence>